<evidence type="ECO:0000313" key="3">
    <source>
        <dbReference type="Proteomes" id="UP001157091"/>
    </source>
</evidence>
<reference evidence="3" key="1">
    <citation type="journal article" date="2019" name="Int. J. Syst. Evol. Microbiol.">
        <title>The Global Catalogue of Microorganisms (GCM) 10K type strain sequencing project: providing services to taxonomists for standard genome sequencing and annotation.</title>
        <authorList>
            <consortium name="The Broad Institute Genomics Platform"/>
            <consortium name="The Broad Institute Genome Sequencing Center for Infectious Disease"/>
            <person name="Wu L."/>
            <person name="Ma J."/>
        </authorList>
    </citation>
    <scope>NUCLEOTIDE SEQUENCE [LARGE SCALE GENOMIC DNA]</scope>
    <source>
        <strain evidence="3">NBRC 106348</strain>
    </source>
</reference>
<name>A0ABQ6I2N9_9MICO</name>
<organism evidence="2 3">
    <name type="scientific">Luteimicrobium album</name>
    <dbReference type="NCBI Taxonomy" id="1054550"/>
    <lineage>
        <taxon>Bacteria</taxon>
        <taxon>Bacillati</taxon>
        <taxon>Actinomycetota</taxon>
        <taxon>Actinomycetes</taxon>
        <taxon>Micrococcales</taxon>
        <taxon>Luteimicrobium</taxon>
    </lineage>
</organism>
<dbReference type="Proteomes" id="UP001157091">
    <property type="component" value="Unassembled WGS sequence"/>
</dbReference>
<keyword evidence="3" id="KW-1185">Reference proteome</keyword>
<evidence type="ECO:0000256" key="1">
    <source>
        <dbReference type="SAM" id="MobiDB-lite"/>
    </source>
</evidence>
<protein>
    <submittedName>
        <fullName evidence="2">Uncharacterized protein</fullName>
    </submittedName>
</protein>
<sequence length="87" mass="9591">MSEIVIRATVSLTLRSSSDGPRAPTTVSVSAAKPWAGERPHDEGTGRASDAAIHDLLQAVIRRATDTSRRVRSDRFLTSYKWVMLRP</sequence>
<feature type="compositionally biased region" description="Basic and acidic residues" evidence="1">
    <location>
        <begin position="36"/>
        <end position="45"/>
    </location>
</feature>
<comment type="caution">
    <text evidence="2">The sequence shown here is derived from an EMBL/GenBank/DDBJ whole genome shotgun (WGS) entry which is preliminary data.</text>
</comment>
<proteinExistence type="predicted"/>
<dbReference type="EMBL" id="BSUK01000001">
    <property type="protein sequence ID" value="GMA24049.1"/>
    <property type="molecule type" value="Genomic_DNA"/>
</dbReference>
<feature type="compositionally biased region" description="Polar residues" evidence="1">
    <location>
        <begin position="15"/>
        <end position="29"/>
    </location>
</feature>
<accession>A0ABQ6I2N9</accession>
<gene>
    <name evidence="2" type="ORF">GCM10025864_18080</name>
</gene>
<feature type="region of interest" description="Disordered" evidence="1">
    <location>
        <begin position="15"/>
        <end position="48"/>
    </location>
</feature>
<evidence type="ECO:0000313" key="2">
    <source>
        <dbReference type="EMBL" id="GMA24049.1"/>
    </source>
</evidence>